<evidence type="ECO:0000259" key="1">
    <source>
        <dbReference type="PROSITE" id="PS50086"/>
    </source>
</evidence>
<dbReference type="PANTHER" id="PTHR47219:SF20">
    <property type="entry name" value="TBC1 DOMAIN FAMILY MEMBER 2B"/>
    <property type="match status" value="1"/>
</dbReference>
<dbReference type="AlphaFoldDB" id="A0A1R2CV63"/>
<dbReference type="OrthoDB" id="292358at2759"/>
<name>A0A1R2CV63_9CILI</name>
<feature type="domain" description="Rab-GAP TBC" evidence="1">
    <location>
        <begin position="18"/>
        <end position="207"/>
    </location>
</feature>
<evidence type="ECO:0000313" key="3">
    <source>
        <dbReference type="Proteomes" id="UP000187209"/>
    </source>
</evidence>
<organism evidence="2 3">
    <name type="scientific">Stentor coeruleus</name>
    <dbReference type="NCBI Taxonomy" id="5963"/>
    <lineage>
        <taxon>Eukaryota</taxon>
        <taxon>Sar</taxon>
        <taxon>Alveolata</taxon>
        <taxon>Ciliophora</taxon>
        <taxon>Postciliodesmatophora</taxon>
        <taxon>Heterotrichea</taxon>
        <taxon>Heterotrichida</taxon>
        <taxon>Stentoridae</taxon>
        <taxon>Stentor</taxon>
    </lineage>
</organism>
<dbReference type="PANTHER" id="PTHR47219">
    <property type="entry name" value="RAB GTPASE-ACTIVATING PROTEIN 1-LIKE"/>
    <property type="match status" value="1"/>
</dbReference>
<dbReference type="EMBL" id="MPUH01000053">
    <property type="protein sequence ID" value="OMJ92861.1"/>
    <property type="molecule type" value="Genomic_DNA"/>
</dbReference>
<dbReference type="InterPro" id="IPR035969">
    <property type="entry name" value="Rab-GAP_TBC_sf"/>
</dbReference>
<proteinExistence type="predicted"/>
<dbReference type="PROSITE" id="PS50086">
    <property type="entry name" value="TBC_RABGAP"/>
    <property type="match status" value="1"/>
</dbReference>
<dbReference type="Proteomes" id="UP000187209">
    <property type="component" value="Unassembled WGS sequence"/>
</dbReference>
<evidence type="ECO:0000313" key="2">
    <source>
        <dbReference type="EMBL" id="OMJ92861.1"/>
    </source>
</evidence>
<sequence>MKGSIIGGVENKNSELKIKTSSQRRKYWLERSGAMYEMSFNSLYYYRLLKEKRNYSSKYTQQIERDLHRTFPNDEYFKNPKSFETLQNILTAYSWRNPNVGYCQGMNFIAGRFLTLGFSEVESFWMLVQVIERYLPFEYYSTMTGVMIDQKIFDFLLRSRLPKVAKVFDRLEINSSLITVQWFTCMYAYTFPKNVVARIWDDIFTEGYGVIYRVSLAIFWMAQKEILNKRELTEIFDCVEHKCLSITNEQNFTTVYNKKLFRINHLLLEKLKDTAIKEVNTELSERMDNKLTEKEILGLISSYCKNNDECKQKNLMTTAYFTFLSDENIDIDEYYFDRENDKKILNVSLLREADCVMVGKKNHICGLEDEEEFYERVHVTDVKSSFLVMADDVRDMEFD</sequence>
<dbReference type="InterPro" id="IPR000195">
    <property type="entry name" value="Rab-GAP-TBC_dom"/>
</dbReference>
<dbReference type="Pfam" id="PF00566">
    <property type="entry name" value="RabGAP-TBC"/>
    <property type="match status" value="1"/>
</dbReference>
<protein>
    <recommendedName>
        <fullName evidence="1">Rab-GAP TBC domain-containing protein</fullName>
    </recommendedName>
</protein>
<dbReference type="SMART" id="SM00164">
    <property type="entry name" value="TBC"/>
    <property type="match status" value="1"/>
</dbReference>
<dbReference type="SUPFAM" id="SSF47923">
    <property type="entry name" value="Ypt/Rab-GAP domain of gyp1p"/>
    <property type="match status" value="2"/>
</dbReference>
<dbReference type="Gene3D" id="1.10.8.270">
    <property type="entry name" value="putative rabgap domain of human tbc1 domain family member 14 like domains"/>
    <property type="match status" value="1"/>
</dbReference>
<accession>A0A1R2CV63</accession>
<dbReference type="Gene3D" id="1.10.472.80">
    <property type="entry name" value="Ypt/Rab-GAP domain of gyp1p, domain 3"/>
    <property type="match status" value="1"/>
</dbReference>
<comment type="caution">
    <text evidence="2">The sequence shown here is derived from an EMBL/GenBank/DDBJ whole genome shotgun (WGS) entry which is preliminary data.</text>
</comment>
<dbReference type="InterPro" id="IPR050302">
    <property type="entry name" value="Rab_GAP_TBC_domain"/>
</dbReference>
<keyword evidence="3" id="KW-1185">Reference proteome</keyword>
<dbReference type="GO" id="GO:0005096">
    <property type="term" value="F:GTPase activator activity"/>
    <property type="evidence" value="ECO:0007669"/>
    <property type="project" value="TreeGrafter"/>
</dbReference>
<dbReference type="FunFam" id="1.10.8.270:FF:000026">
    <property type="entry name" value="TBC (Tre-2/Bub2/Cdc16) domain family"/>
    <property type="match status" value="1"/>
</dbReference>
<gene>
    <name evidence="2" type="ORF">SteCoe_4314</name>
</gene>
<dbReference type="GO" id="GO:0031267">
    <property type="term" value="F:small GTPase binding"/>
    <property type="evidence" value="ECO:0007669"/>
    <property type="project" value="TreeGrafter"/>
</dbReference>
<reference evidence="2 3" key="1">
    <citation type="submission" date="2016-11" db="EMBL/GenBank/DDBJ databases">
        <title>The macronuclear genome of Stentor coeruleus: a giant cell with tiny introns.</title>
        <authorList>
            <person name="Slabodnick M."/>
            <person name="Ruby J.G."/>
            <person name="Reiff S.B."/>
            <person name="Swart E.C."/>
            <person name="Gosai S."/>
            <person name="Prabakaran S."/>
            <person name="Witkowska E."/>
            <person name="Larue G.E."/>
            <person name="Fisher S."/>
            <person name="Freeman R.M."/>
            <person name="Gunawardena J."/>
            <person name="Chu W."/>
            <person name="Stover N.A."/>
            <person name="Gregory B.D."/>
            <person name="Nowacki M."/>
            <person name="Derisi J."/>
            <person name="Roy S.W."/>
            <person name="Marshall W.F."/>
            <person name="Sood P."/>
        </authorList>
    </citation>
    <scope>NUCLEOTIDE SEQUENCE [LARGE SCALE GENOMIC DNA]</scope>
    <source>
        <strain evidence="2">WM001</strain>
    </source>
</reference>